<organism evidence="2 3">
    <name type="scientific">Intestinirhabdus alba</name>
    <dbReference type="NCBI Taxonomy" id="2899544"/>
    <lineage>
        <taxon>Bacteria</taxon>
        <taxon>Pseudomonadati</taxon>
        <taxon>Pseudomonadota</taxon>
        <taxon>Gammaproteobacteria</taxon>
        <taxon>Enterobacterales</taxon>
        <taxon>Enterobacteriaceae</taxon>
        <taxon>Intestinirhabdus</taxon>
    </lineage>
</organism>
<dbReference type="Proteomes" id="UP000477739">
    <property type="component" value="Unassembled WGS sequence"/>
</dbReference>
<keyword evidence="3" id="KW-1185">Reference proteome</keyword>
<dbReference type="OrthoDB" id="6572203at2"/>
<evidence type="ECO:0000259" key="1">
    <source>
        <dbReference type="Pfam" id="PF04965"/>
    </source>
</evidence>
<sequence length="139" mass="15776">MWSSIPHGLPDRLMNEAVPSRESVYRVLLRLFNTRNIGQGDGLPPLLVRGVPEWHEMNVGDERVLGWFCRQLRSDLPRLEPRIAALRVEIKDISQQKLALHIEAHLWDDDAPLQLRLIWQNGNWQPIAQEASGGSSSAG</sequence>
<comment type="caution">
    <text evidence="2">The sequence shown here is derived from an EMBL/GenBank/DDBJ whole genome shotgun (WGS) entry which is preliminary data.</text>
</comment>
<dbReference type="Pfam" id="PF04965">
    <property type="entry name" value="GPW_gp25"/>
    <property type="match status" value="1"/>
</dbReference>
<dbReference type="RefSeq" id="WP_155110067.1">
    <property type="nucleotide sequence ID" value="NZ_WMJZ01000049.1"/>
</dbReference>
<gene>
    <name evidence="2" type="ORF">GJV78_20900</name>
</gene>
<accession>A0A6L6ISF6</accession>
<name>A0A6L6ISF6_9ENTR</name>
<feature type="domain" description="IraD/Gp25-like" evidence="1">
    <location>
        <begin position="21"/>
        <end position="110"/>
    </location>
</feature>
<proteinExistence type="predicted"/>
<evidence type="ECO:0000313" key="2">
    <source>
        <dbReference type="EMBL" id="MTH48658.1"/>
    </source>
</evidence>
<evidence type="ECO:0000313" key="3">
    <source>
        <dbReference type="Proteomes" id="UP000477739"/>
    </source>
</evidence>
<reference evidence="2 3" key="1">
    <citation type="submission" date="2019-11" db="EMBL/GenBank/DDBJ databases">
        <title>Escherichia alba sp. nov. isolated from the gut of plastic-eating superworms Zophobas atratus.</title>
        <authorList>
            <person name="Yang Y."/>
        </authorList>
    </citation>
    <scope>NUCLEOTIDE SEQUENCE [LARGE SCALE GENOMIC DNA]</scope>
    <source>
        <strain evidence="3">BIT-B35</strain>
    </source>
</reference>
<protein>
    <submittedName>
        <fullName evidence="2">DNA recombination protein</fullName>
    </submittedName>
</protein>
<dbReference type="InterPro" id="IPR007048">
    <property type="entry name" value="IraD/Gp25-like"/>
</dbReference>
<dbReference type="EMBL" id="WMJZ01000049">
    <property type="protein sequence ID" value="MTH48658.1"/>
    <property type="molecule type" value="Genomic_DNA"/>
</dbReference>
<dbReference type="AlphaFoldDB" id="A0A6L6ISF6"/>